<evidence type="ECO:0000256" key="1">
    <source>
        <dbReference type="SAM" id="MobiDB-lite"/>
    </source>
</evidence>
<reference evidence="3" key="1">
    <citation type="journal article" date="2019" name="Gigascience">
        <title>De novo genome assembly of the endangered Acer yangbiense, a plant species with extremely small populations endemic to Yunnan Province, China.</title>
        <authorList>
            <person name="Yang J."/>
            <person name="Wariss H.M."/>
            <person name="Tao L."/>
            <person name="Zhang R."/>
            <person name="Yun Q."/>
            <person name="Hollingsworth P."/>
            <person name="Dao Z."/>
            <person name="Luo G."/>
            <person name="Guo H."/>
            <person name="Ma Y."/>
            <person name="Sun W."/>
        </authorList>
    </citation>
    <scope>NUCLEOTIDE SEQUENCE [LARGE SCALE GENOMIC DNA]</scope>
    <source>
        <strain evidence="3">cv. br00</strain>
    </source>
</reference>
<evidence type="ECO:0000313" key="3">
    <source>
        <dbReference type="Proteomes" id="UP000326939"/>
    </source>
</evidence>
<sequence>MSVSKLAEPKTDHVSVDGVLCFANENSSKRSEIDAFSNGFDYLINPGFPLVHPSLKSIFQEAFSSMHSKHVSALLHYVFPKFLVLDGFLDEVDEVDDIHEADDFSGAYEDFLLDIELAEKVSHLDYAPREGSQVRNSSLESQSPGCSGSGNAAVGMSESSMATVPASESKNGPLQKTVECKLFCSSGDKRDSREPAEDGAWLTSDDLEDLDRLDDDAKPLTSLLSDTQSKHGMERQIDLSAISKDKRPKIRYNTELHCGGALTLTPKEESFSENITRATSKGTEEPSYLRSKPVSERQTSPVISRGRYWSTRSKGTYNFELSFAFPEQFLESEDECVKKRCKKSNDRRKHQRLWTTTEDKWRNLLRASGAQKRKSNKKEVSSTG</sequence>
<dbReference type="AlphaFoldDB" id="A0A5N5JR89"/>
<name>A0A5N5JR89_9ROSI</name>
<dbReference type="EMBL" id="VDCV01000016">
    <property type="protein sequence ID" value="KAB5519863.1"/>
    <property type="molecule type" value="Genomic_DNA"/>
</dbReference>
<dbReference type="PANTHER" id="PTHR47122:SF5">
    <property type="entry name" value="TRF-LIKE 8"/>
    <property type="match status" value="1"/>
</dbReference>
<dbReference type="PANTHER" id="PTHR47122">
    <property type="entry name" value="MYB-LIKE DNA-BINDING DOMAIN CONTAINING PROTEIN, EXPRESSED"/>
    <property type="match status" value="1"/>
</dbReference>
<feature type="compositionally biased region" description="Polar residues" evidence="1">
    <location>
        <begin position="133"/>
        <end position="150"/>
    </location>
</feature>
<evidence type="ECO:0000313" key="2">
    <source>
        <dbReference type="EMBL" id="KAB5519863.1"/>
    </source>
</evidence>
<dbReference type="Proteomes" id="UP000326939">
    <property type="component" value="Chromosome 16"/>
</dbReference>
<feature type="region of interest" description="Disordered" evidence="1">
    <location>
        <begin position="129"/>
        <end position="172"/>
    </location>
</feature>
<protein>
    <submittedName>
        <fullName evidence="2">Uncharacterized protein</fullName>
    </submittedName>
</protein>
<feature type="region of interest" description="Disordered" evidence="1">
    <location>
        <begin position="365"/>
        <end position="384"/>
    </location>
</feature>
<feature type="region of interest" description="Disordered" evidence="1">
    <location>
        <begin position="277"/>
        <end position="301"/>
    </location>
</feature>
<gene>
    <name evidence="2" type="ORF">DKX38_024182</name>
</gene>
<organism evidence="2 3">
    <name type="scientific">Salix brachista</name>
    <dbReference type="NCBI Taxonomy" id="2182728"/>
    <lineage>
        <taxon>Eukaryota</taxon>
        <taxon>Viridiplantae</taxon>
        <taxon>Streptophyta</taxon>
        <taxon>Embryophyta</taxon>
        <taxon>Tracheophyta</taxon>
        <taxon>Spermatophyta</taxon>
        <taxon>Magnoliopsida</taxon>
        <taxon>eudicotyledons</taxon>
        <taxon>Gunneridae</taxon>
        <taxon>Pentapetalae</taxon>
        <taxon>rosids</taxon>
        <taxon>fabids</taxon>
        <taxon>Malpighiales</taxon>
        <taxon>Salicaceae</taxon>
        <taxon>Saliceae</taxon>
        <taxon>Salix</taxon>
    </lineage>
</organism>
<feature type="compositionally biased region" description="Polar residues" evidence="1">
    <location>
        <begin position="157"/>
        <end position="172"/>
    </location>
</feature>
<accession>A0A5N5JR89</accession>
<proteinExistence type="predicted"/>
<keyword evidence="3" id="KW-1185">Reference proteome</keyword>
<comment type="caution">
    <text evidence="2">The sequence shown here is derived from an EMBL/GenBank/DDBJ whole genome shotgun (WGS) entry which is preliminary data.</text>
</comment>